<dbReference type="PROSITE" id="PS50039">
    <property type="entry name" value="FORK_HEAD_3"/>
    <property type="match status" value="1"/>
</dbReference>
<comment type="subcellular location">
    <subcellularLocation>
        <location evidence="2">Nucleus</location>
    </subcellularLocation>
</comment>
<dbReference type="Proteomes" id="UP000283509">
    <property type="component" value="Unassembled WGS sequence"/>
</dbReference>
<accession>A0A3R7QWI1</accession>
<dbReference type="OrthoDB" id="6230630at2759"/>
<reference evidence="5 6" key="2">
    <citation type="submission" date="2019-01" db="EMBL/GenBank/DDBJ databases">
        <title>The decoding of complex shrimp genome reveals the adaptation for benthos swimmer, frequently molting mechanism and breeding impact on genome.</title>
        <authorList>
            <person name="Sun Y."/>
            <person name="Gao Y."/>
            <person name="Yu Y."/>
        </authorList>
    </citation>
    <scope>NUCLEOTIDE SEQUENCE [LARGE SCALE GENOMIC DNA]</scope>
    <source>
        <tissue evidence="5">Muscle</tissue>
    </source>
</reference>
<dbReference type="PANTHER" id="PTHR46617">
    <property type="entry name" value="FORKHEAD BOX PROTEIN G1"/>
    <property type="match status" value="1"/>
</dbReference>
<evidence type="ECO:0000256" key="1">
    <source>
        <dbReference type="ARBA" id="ARBA00023125"/>
    </source>
</evidence>
<dbReference type="GO" id="GO:0005634">
    <property type="term" value="C:nucleus"/>
    <property type="evidence" value="ECO:0007669"/>
    <property type="project" value="UniProtKB-SubCell"/>
</dbReference>
<feature type="compositionally biased region" description="Pro residues" evidence="3">
    <location>
        <begin position="249"/>
        <end position="260"/>
    </location>
</feature>
<feature type="domain" description="Fork-head" evidence="4">
    <location>
        <begin position="63"/>
        <end position="157"/>
    </location>
</feature>
<keyword evidence="1 2" id="KW-0238">DNA-binding</keyword>
<evidence type="ECO:0000256" key="3">
    <source>
        <dbReference type="SAM" id="MobiDB-lite"/>
    </source>
</evidence>
<dbReference type="AlphaFoldDB" id="A0A3R7QWI1"/>
<dbReference type="STRING" id="6689.A0A3R7QWI1"/>
<keyword evidence="6" id="KW-1185">Reference proteome</keyword>
<evidence type="ECO:0000256" key="2">
    <source>
        <dbReference type="PROSITE-ProRule" id="PRU00089"/>
    </source>
</evidence>
<dbReference type="PANTHER" id="PTHR46617:SF3">
    <property type="entry name" value="FORKHEAD BOX PROTEIN G1"/>
    <property type="match status" value="1"/>
</dbReference>
<evidence type="ECO:0000259" key="4">
    <source>
        <dbReference type="PROSITE" id="PS50039"/>
    </source>
</evidence>
<dbReference type="Gene3D" id="1.10.10.10">
    <property type="entry name" value="Winged helix-like DNA-binding domain superfamily/Winged helix DNA-binding domain"/>
    <property type="match status" value="1"/>
</dbReference>
<gene>
    <name evidence="5" type="ORF">C7M84_000467</name>
</gene>
<dbReference type="InterPro" id="IPR001766">
    <property type="entry name" value="Fork_head_dom"/>
</dbReference>
<dbReference type="InterPro" id="IPR030456">
    <property type="entry name" value="TF_fork_head_CS_2"/>
</dbReference>
<feature type="DNA-binding region" description="Fork-head" evidence="2">
    <location>
        <begin position="63"/>
        <end position="157"/>
    </location>
</feature>
<dbReference type="InterPro" id="IPR036390">
    <property type="entry name" value="WH_DNA-bd_sf"/>
</dbReference>
<dbReference type="FunFam" id="1.10.10.10:FF:000135">
    <property type="entry name" value="forkhead box protein G1"/>
    <property type="match status" value="1"/>
</dbReference>
<feature type="compositionally biased region" description="Basic residues" evidence="3">
    <location>
        <begin position="220"/>
        <end position="231"/>
    </location>
</feature>
<dbReference type="GO" id="GO:1990837">
    <property type="term" value="F:sequence-specific double-stranded DNA binding"/>
    <property type="evidence" value="ECO:0007669"/>
    <property type="project" value="TreeGrafter"/>
</dbReference>
<protein>
    <submittedName>
        <fullName evidence="5">Sloppy-paired</fullName>
    </submittedName>
</protein>
<organism evidence="5 6">
    <name type="scientific">Penaeus vannamei</name>
    <name type="common">Whiteleg shrimp</name>
    <name type="synonym">Litopenaeus vannamei</name>
    <dbReference type="NCBI Taxonomy" id="6689"/>
    <lineage>
        <taxon>Eukaryota</taxon>
        <taxon>Metazoa</taxon>
        <taxon>Ecdysozoa</taxon>
        <taxon>Arthropoda</taxon>
        <taxon>Crustacea</taxon>
        <taxon>Multicrustacea</taxon>
        <taxon>Malacostraca</taxon>
        <taxon>Eumalacostraca</taxon>
        <taxon>Eucarida</taxon>
        <taxon>Decapoda</taxon>
        <taxon>Dendrobranchiata</taxon>
        <taxon>Penaeoidea</taxon>
        <taxon>Penaeidae</taxon>
        <taxon>Penaeus</taxon>
    </lineage>
</organism>
<feature type="region of interest" description="Disordered" evidence="3">
    <location>
        <begin position="207"/>
        <end position="348"/>
    </location>
</feature>
<dbReference type="EMBL" id="QCYY01001069">
    <property type="protein sequence ID" value="ROT80783.1"/>
    <property type="molecule type" value="Genomic_DNA"/>
</dbReference>
<evidence type="ECO:0000313" key="5">
    <source>
        <dbReference type="EMBL" id="ROT80783.1"/>
    </source>
</evidence>
<dbReference type="PROSITE" id="PS00658">
    <property type="entry name" value="FORK_HEAD_2"/>
    <property type="match status" value="1"/>
</dbReference>
<dbReference type="Pfam" id="PF00250">
    <property type="entry name" value="Forkhead"/>
    <property type="match status" value="1"/>
</dbReference>
<feature type="compositionally biased region" description="Low complexity" evidence="3">
    <location>
        <begin position="291"/>
        <end position="327"/>
    </location>
</feature>
<dbReference type="InterPro" id="IPR047208">
    <property type="entry name" value="FOXG1"/>
</dbReference>
<dbReference type="SMART" id="SM00339">
    <property type="entry name" value="FH"/>
    <property type="match status" value="1"/>
</dbReference>
<dbReference type="PRINTS" id="PR00053">
    <property type="entry name" value="FORKHEAD"/>
</dbReference>
<sequence>MEATPLKHSFSISSLLSEAVLNAVPEHRREPQPPKNELILQDFEMTGAVTRERRRRTSTSQEPPALSYNALIMMAIRSSPEKRLTLSGIYEFIMKNFPYYRENKQGWQNSIRHNLSLNKCFVKVPRHYDDPGKGNYWMLDPSAEEVFIGSTTGKLRRRSTAASRNRLAAFKQSLLGRFGCYSPLGLAPYAAAAAAAGLGGPWPPCPGRSPAAWPPPPSTSRRRLRRPRRRSTAATPPPTTPGCFRGAPRRPPSSKVPPPSAWTTCSLTRRPPRPPGPSSWAWAASPPPSTTTPTGTRSWPRWARPGAATASTAPSPSWAAAPANSAPIPTPTPSSLRGRASQPTGRLRCHVAPPARIRPSYDLPFPPTPASSHCRRLLLRPDSNALNQLVSFPSSCSLHRSSK</sequence>
<keyword evidence="2" id="KW-0539">Nucleus</keyword>
<dbReference type="CDD" id="cd20021">
    <property type="entry name" value="FH_FOXG"/>
    <property type="match status" value="1"/>
</dbReference>
<dbReference type="PRINTS" id="PR01217">
    <property type="entry name" value="PRICHEXTENSN"/>
</dbReference>
<proteinExistence type="predicted"/>
<dbReference type="GO" id="GO:0003700">
    <property type="term" value="F:DNA-binding transcription factor activity"/>
    <property type="evidence" value="ECO:0007669"/>
    <property type="project" value="InterPro"/>
</dbReference>
<dbReference type="GO" id="GO:0006357">
    <property type="term" value="P:regulation of transcription by RNA polymerase II"/>
    <property type="evidence" value="ECO:0007669"/>
    <property type="project" value="TreeGrafter"/>
</dbReference>
<feature type="compositionally biased region" description="Pro residues" evidence="3">
    <location>
        <begin position="207"/>
        <end position="218"/>
    </location>
</feature>
<reference evidence="5 6" key="1">
    <citation type="submission" date="2018-04" db="EMBL/GenBank/DDBJ databases">
        <authorList>
            <person name="Zhang X."/>
            <person name="Yuan J."/>
            <person name="Li F."/>
            <person name="Xiang J."/>
        </authorList>
    </citation>
    <scope>NUCLEOTIDE SEQUENCE [LARGE SCALE GENOMIC DNA]</scope>
    <source>
        <tissue evidence="5">Muscle</tissue>
    </source>
</reference>
<comment type="caution">
    <text evidence="5">The sequence shown here is derived from an EMBL/GenBank/DDBJ whole genome shotgun (WGS) entry which is preliminary data.</text>
</comment>
<dbReference type="InterPro" id="IPR036388">
    <property type="entry name" value="WH-like_DNA-bd_sf"/>
</dbReference>
<dbReference type="SUPFAM" id="SSF46785">
    <property type="entry name" value="Winged helix' DNA-binding domain"/>
    <property type="match status" value="1"/>
</dbReference>
<evidence type="ECO:0000313" key="6">
    <source>
        <dbReference type="Proteomes" id="UP000283509"/>
    </source>
</evidence>
<name>A0A3R7QWI1_PENVA</name>